<dbReference type="Gene3D" id="2.40.170.20">
    <property type="entry name" value="TonB-dependent receptor, beta-barrel domain"/>
    <property type="match status" value="1"/>
</dbReference>
<evidence type="ECO:0000256" key="3">
    <source>
        <dbReference type="ARBA" id="ARBA00022452"/>
    </source>
</evidence>
<dbReference type="Proteomes" id="UP000031631">
    <property type="component" value="Chromosome"/>
</dbReference>
<protein>
    <submittedName>
        <fullName evidence="12">Iron complex outermembrane recepter protein</fullName>
    </submittedName>
</protein>
<proteinExistence type="inferred from homology"/>
<dbReference type="EMBL" id="AP012273">
    <property type="protein sequence ID" value="BAO44180.1"/>
    <property type="molecule type" value="Genomic_DNA"/>
</dbReference>
<keyword evidence="3 8" id="KW-1134">Transmembrane beta strand</keyword>
<dbReference type="GO" id="GO:0009279">
    <property type="term" value="C:cell outer membrane"/>
    <property type="evidence" value="ECO:0007669"/>
    <property type="project" value="UniProtKB-SubCell"/>
</dbReference>
<feature type="domain" description="TonB-dependent receptor-like beta-barrel" evidence="10">
    <location>
        <begin position="240"/>
        <end position="651"/>
    </location>
</feature>
<evidence type="ECO:0000256" key="5">
    <source>
        <dbReference type="ARBA" id="ARBA00023077"/>
    </source>
</evidence>
<dbReference type="InterPro" id="IPR036942">
    <property type="entry name" value="Beta-barrel_TonB_sf"/>
</dbReference>
<keyword evidence="6 8" id="KW-0472">Membrane</keyword>
<dbReference type="InterPro" id="IPR037066">
    <property type="entry name" value="Plug_dom_sf"/>
</dbReference>
<keyword evidence="13" id="KW-1185">Reference proteome</keyword>
<keyword evidence="7 8" id="KW-0998">Cell outer membrane</keyword>
<dbReference type="KEGG" id="tbn:TBH_C1255"/>
<keyword evidence="5 9" id="KW-0798">TonB box</keyword>
<dbReference type="GO" id="GO:0044718">
    <property type="term" value="P:siderophore transmembrane transport"/>
    <property type="evidence" value="ECO:0007669"/>
    <property type="project" value="TreeGrafter"/>
</dbReference>
<accession>A0A7U6GID8</accession>
<name>A0A7U6GID8_9GAMM</name>
<dbReference type="CDD" id="cd01347">
    <property type="entry name" value="ligand_gated_channel"/>
    <property type="match status" value="1"/>
</dbReference>
<gene>
    <name evidence="12" type="ORF">TBH_C1255</name>
</gene>
<dbReference type="PANTHER" id="PTHR30069:SF49">
    <property type="entry name" value="OUTER MEMBRANE PROTEIN C"/>
    <property type="match status" value="1"/>
</dbReference>
<evidence type="ECO:0000259" key="10">
    <source>
        <dbReference type="Pfam" id="PF00593"/>
    </source>
</evidence>
<dbReference type="PANTHER" id="PTHR30069">
    <property type="entry name" value="TONB-DEPENDENT OUTER MEMBRANE RECEPTOR"/>
    <property type="match status" value="1"/>
</dbReference>
<evidence type="ECO:0000256" key="2">
    <source>
        <dbReference type="ARBA" id="ARBA00022448"/>
    </source>
</evidence>
<evidence type="ECO:0000256" key="4">
    <source>
        <dbReference type="ARBA" id="ARBA00022692"/>
    </source>
</evidence>
<evidence type="ECO:0000256" key="8">
    <source>
        <dbReference type="PROSITE-ProRule" id="PRU01360"/>
    </source>
</evidence>
<dbReference type="GO" id="GO:0015344">
    <property type="term" value="F:siderophore uptake transmembrane transporter activity"/>
    <property type="evidence" value="ECO:0007669"/>
    <property type="project" value="TreeGrafter"/>
</dbReference>
<keyword evidence="2 8" id="KW-0813">Transport</keyword>
<evidence type="ECO:0000256" key="6">
    <source>
        <dbReference type="ARBA" id="ARBA00023136"/>
    </source>
</evidence>
<dbReference type="PROSITE" id="PS52016">
    <property type="entry name" value="TONB_DEPENDENT_REC_3"/>
    <property type="match status" value="1"/>
</dbReference>
<feature type="domain" description="TonB-dependent receptor plug" evidence="11">
    <location>
        <begin position="70"/>
        <end position="148"/>
    </location>
</feature>
<dbReference type="SUPFAM" id="SSF56935">
    <property type="entry name" value="Porins"/>
    <property type="match status" value="1"/>
</dbReference>
<dbReference type="InterPro" id="IPR000531">
    <property type="entry name" value="Beta-barrel_TonB"/>
</dbReference>
<dbReference type="Pfam" id="PF00593">
    <property type="entry name" value="TonB_dep_Rec_b-barrel"/>
    <property type="match status" value="1"/>
</dbReference>
<evidence type="ECO:0000259" key="11">
    <source>
        <dbReference type="Pfam" id="PF07715"/>
    </source>
</evidence>
<reference evidence="12 13" key="1">
    <citation type="journal article" date="2014" name="PLoS ONE">
        <title>Physiological and genomic features of a novel sulfur-oxidizing gammaproteobacterium belonging to a previously uncultivated symbiotic lineage isolated from a hydrothermal vent.</title>
        <authorList>
            <person name="Nunoura T."/>
            <person name="Takaki Y."/>
            <person name="Kazama H."/>
            <person name="Kakuta J."/>
            <person name="Shimamura S."/>
            <person name="Makita H."/>
            <person name="Hirai M."/>
            <person name="Miyazaki M."/>
            <person name="Takai K."/>
        </authorList>
    </citation>
    <scope>NUCLEOTIDE SEQUENCE [LARGE SCALE GENOMIC DNA]</scope>
    <source>
        <strain evidence="12 13">Hiromi1</strain>
    </source>
</reference>
<organism evidence="12 13">
    <name type="scientific">Thiolapillus brandeum</name>
    <dbReference type="NCBI Taxonomy" id="1076588"/>
    <lineage>
        <taxon>Bacteria</taxon>
        <taxon>Pseudomonadati</taxon>
        <taxon>Pseudomonadota</taxon>
        <taxon>Gammaproteobacteria</taxon>
        <taxon>Chromatiales</taxon>
        <taxon>Sedimenticolaceae</taxon>
        <taxon>Thiolapillus</taxon>
    </lineage>
</organism>
<dbReference type="Gene3D" id="2.170.130.10">
    <property type="entry name" value="TonB-dependent receptor, plug domain"/>
    <property type="match status" value="1"/>
</dbReference>
<evidence type="ECO:0000256" key="7">
    <source>
        <dbReference type="ARBA" id="ARBA00023237"/>
    </source>
</evidence>
<evidence type="ECO:0000313" key="12">
    <source>
        <dbReference type="EMBL" id="BAO44180.1"/>
    </source>
</evidence>
<evidence type="ECO:0000256" key="9">
    <source>
        <dbReference type="RuleBase" id="RU003357"/>
    </source>
</evidence>
<keyword evidence="4 8" id="KW-0812">Transmembrane</keyword>
<dbReference type="InterPro" id="IPR012910">
    <property type="entry name" value="Plug_dom"/>
</dbReference>
<sequence length="693" mass="77423">MHYILKFNLSLLRDWETMKKRQILPLIVCSSLSVVAVAAEQKDQQDDSDEMPEMVVEGTRIDDIAGKEVKSADLAEALAKKAASVSMVRRSGISNDIILRGQKKDNINILIDGGKIYGACPNRMDPPTSHILTNNIESVEITEGPYDVENFGTLSGAVKITTREPEEGMHGEVSLNLGSWNYLKGAATLSGGTDRVRAMASISRETSEQYEDGDGNDFAEQIENYDPATKSRYQDKYRDLDAYEKSTFMGKLYVDVTNNQELKLSYTANRSDDVLYPSSPMDAMYDDSDIFDAEYVISDLGDWSRELSIHYYNSKVEHPMSNRYRLSSGPGSMNEKTHRLKTHMQGAKIKNSWDLSDGTAMTLGLDFSRRNWDGAFEGKGMASMIDGFVSIDDVDTDNAAIFLEAEKNFGNLDLKLGARYDDTSIEPAGMQPSNDYTAFSAYAFGTYGLQEGMKLFGGLGRSARVPDARELYIRMPMMGGMLIGNPDLDQVTNTEIDLGLEMNAGSLYLKPKLFYSWLGDFIVYNDSKMMRRFDNVDSTIYGFSLDGSYNFTDQLYLDFGLAYQRGEKDEAQPGQTDKDLPEIPPLKGTLALNWEYMENSLARAEVVGADSWTRYDADNGEQELDSWAVLNLKVEHALTSHIDLVLGVDNVFDETYAVSNTYKDLTLVESGGGDVILMNEPGRYFYLNAAYKF</sequence>
<dbReference type="AlphaFoldDB" id="A0A7U6GID8"/>
<comment type="subcellular location">
    <subcellularLocation>
        <location evidence="1 8">Cell outer membrane</location>
        <topology evidence="1 8">Multi-pass membrane protein</topology>
    </subcellularLocation>
</comment>
<comment type="similarity">
    <text evidence="8 9">Belongs to the TonB-dependent receptor family.</text>
</comment>
<evidence type="ECO:0000313" key="13">
    <source>
        <dbReference type="Proteomes" id="UP000031631"/>
    </source>
</evidence>
<evidence type="ECO:0000256" key="1">
    <source>
        <dbReference type="ARBA" id="ARBA00004571"/>
    </source>
</evidence>
<dbReference type="InterPro" id="IPR039426">
    <property type="entry name" value="TonB-dep_rcpt-like"/>
</dbReference>
<dbReference type="Pfam" id="PF07715">
    <property type="entry name" value="Plug"/>
    <property type="match status" value="1"/>
</dbReference>